<dbReference type="SMART" id="SM00248">
    <property type="entry name" value="ANK"/>
    <property type="match status" value="3"/>
</dbReference>
<feature type="region of interest" description="Disordered" evidence="8">
    <location>
        <begin position="584"/>
        <end position="605"/>
    </location>
</feature>
<dbReference type="Gene3D" id="2.30.29.30">
    <property type="entry name" value="Pleckstrin-homology domain (PH domain)/Phosphotyrosine-binding domain (PTB)"/>
    <property type="match status" value="1"/>
</dbReference>
<dbReference type="FunFam" id="2.40.160.120:FF:000017">
    <property type="entry name" value="Oxysterol-binding protein homolog C2F12.05c"/>
    <property type="match status" value="1"/>
</dbReference>
<accession>A0A166UQ03</accession>
<evidence type="ECO:0000256" key="3">
    <source>
        <dbReference type="ARBA" id="ARBA00022553"/>
    </source>
</evidence>
<evidence type="ECO:0000259" key="9">
    <source>
        <dbReference type="PROSITE" id="PS50003"/>
    </source>
</evidence>
<dbReference type="PRINTS" id="PR01415">
    <property type="entry name" value="ANKYRIN"/>
</dbReference>
<keyword evidence="4" id="KW-0445">Lipid transport</keyword>
<dbReference type="Pfam" id="PF01237">
    <property type="entry name" value="Oxysterol_BP"/>
    <property type="match status" value="1"/>
</dbReference>
<evidence type="ECO:0000313" key="11">
    <source>
        <dbReference type="Proteomes" id="UP000076532"/>
    </source>
</evidence>
<dbReference type="GO" id="GO:0005829">
    <property type="term" value="C:cytosol"/>
    <property type="evidence" value="ECO:0007669"/>
    <property type="project" value="TreeGrafter"/>
</dbReference>
<dbReference type="SUPFAM" id="SSF50729">
    <property type="entry name" value="PH domain-like"/>
    <property type="match status" value="1"/>
</dbReference>
<dbReference type="GO" id="GO:0097038">
    <property type="term" value="C:perinuclear endoplasmic reticulum"/>
    <property type="evidence" value="ECO:0007669"/>
    <property type="project" value="TreeGrafter"/>
</dbReference>
<evidence type="ECO:0000256" key="1">
    <source>
        <dbReference type="ARBA" id="ARBA00008842"/>
    </source>
</evidence>
<dbReference type="PANTHER" id="PTHR10972">
    <property type="entry name" value="OXYSTEROL-BINDING PROTEIN-RELATED"/>
    <property type="match status" value="1"/>
</dbReference>
<dbReference type="SUPFAM" id="SSF144000">
    <property type="entry name" value="Oxysterol-binding protein-like"/>
    <property type="match status" value="1"/>
</dbReference>
<dbReference type="InterPro" id="IPR001849">
    <property type="entry name" value="PH_domain"/>
</dbReference>
<dbReference type="OrthoDB" id="1854502at2759"/>
<dbReference type="Pfam" id="PF12796">
    <property type="entry name" value="Ank_2"/>
    <property type="match status" value="1"/>
</dbReference>
<dbReference type="AlphaFoldDB" id="A0A166UQ03"/>
<dbReference type="Gene3D" id="2.40.160.120">
    <property type="match status" value="1"/>
</dbReference>
<dbReference type="STRING" id="436010.A0A166UQ03"/>
<dbReference type="InterPro" id="IPR011993">
    <property type="entry name" value="PH-like_dom_sf"/>
</dbReference>
<dbReference type="PROSITE" id="PS50088">
    <property type="entry name" value="ANK_REPEAT"/>
    <property type="match status" value="2"/>
</dbReference>
<dbReference type="SUPFAM" id="SSF48403">
    <property type="entry name" value="Ankyrin repeat"/>
    <property type="match status" value="1"/>
</dbReference>
<organism evidence="10 11">
    <name type="scientific">Athelia psychrophila</name>
    <dbReference type="NCBI Taxonomy" id="1759441"/>
    <lineage>
        <taxon>Eukaryota</taxon>
        <taxon>Fungi</taxon>
        <taxon>Dikarya</taxon>
        <taxon>Basidiomycota</taxon>
        <taxon>Agaricomycotina</taxon>
        <taxon>Agaricomycetes</taxon>
        <taxon>Agaricomycetidae</taxon>
        <taxon>Atheliales</taxon>
        <taxon>Atheliaceae</taxon>
        <taxon>Athelia</taxon>
    </lineage>
</organism>
<dbReference type="GO" id="GO:0030011">
    <property type="term" value="P:maintenance of cell polarity"/>
    <property type="evidence" value="ECO:0007669"/>
    <property type="project" value="TreeGrafter"/>
</dbReference>
<name>A0A166UQ03_9AGAM</name>
<proteinExistence type="inferred from homology"/>
<keyword evidence="2" id="KW-0813">Transport</keyword>
<dbReference type="GO" id="GO:0006897">
    <property type="term" value="P:endocytosis"/>
    <property type="evidence" value="ECO:0007669"/>
    <property type="project" value="TreeGrafter"/>
</dbReference>
<dbReference type="GO" id="GO:0032934">
    <property type="term" value="F:sterol binding"/>
    <property type="evidence" value="ECO:0007669"/>
    <property type="project" value="TreeGrafter"/>
</dbReference>
<evidence type="ECO:0000256" key="8">
    <source>
        <dbReference type="SAM" id="MobiDB-lite"/>
    </source>
</evidence>
<feature type="domain" description="PH" evidence="9">
    <location>
        <begin position="267"/>
        <end position="371"/>
    </location>
</feature>
<feature type="region of interest" description="Disordered" evidence="8">
    <location>
        <begin position="372"/>
        <end position="476"/>
    </location>
</feature>
<keyword evidence="3" id="KW-0597">Phosphoprotein</keyword>
<evidence type="ECO:0000256" key="2">
    <source>
        <dbReference type="ARBA" id="ARBA00022448"/>
    </source>
</evidence>
<dbReference type="InterPro" id="IPR018494">
    <property type="entry name" value="Oxysterol-bd_CS"/>
</dbReference>
<dbReference type="InterPro" id="IPR000648">
    <property type="entry name" value="Oxysterol-bd"/>
</dbReference>
<dbReference type="CDD" id="cd13292">
    <property type="entry name" value="PH_Osh1p_Osh2p_yeast"/>
    <property type="match status" value="1"/>
</dbReference>
<dbReference type="Pfam" id="PF00169">
    <property type="entry name" value="PH"/>
    <property type="match status" value="1"/>
</dbReference>
<dbReference type="GO" id="GO:0006869">
    <property type="term" value="P:lipid transport"/>
    <property type="evidence" value="ECO:0007669"/>
    <property type="project" value="UniProtKB-KW"/>
</dbReference>
<dbReference type="PROSITE" id="PS01013">
    <property type="entry name" value="OSBP"/>
    <property type="match status" value="1"/>
</dbReference>
<feature type="compositionally biased region" description="Polar residues" evidence="8">
    <location>
        <begin position="589"/>
        <end position="603"/>
    </location>
</feature>
<dbReference type="Gene3D" id="1.25.40.20">
    <property type="entry name" value="Ankyrin repeat-containing domain"/>
    <property type="match status" value="2"/>
</dbReference>
<evidence type="ECO:0000256" key="4">
    <source>
        <dbReference type="ARBA" id="ARBA00023055"/>
    </source>
</evidence>
<feature type="compositionally biased region" description="Basic and acidic residues" evidence="8">
    <location>
        <begin position="372"/>
        <end position="390"/>
    </location>
</feature>
<feature type="repeat" description="ANK" evidence="6">
    <location>
        <begin position="198"/>
        <end position="230"/>
    </location>
</feature>
<keyword evidence="5" id="KW-0446">Lipid-binding</keyword>
<feature type="repeat" description="ANK" evidence="6">
    <location>
        <begin position="95"/>
        <end position="117"/>
    </location>
</feature>
<evidence type="ECO:0000256" key="5">
    <source>
        <dbReference type="ARBA" id="ARBA00023121"/>
    </source>
</evidence>
<dbReference type="InterPro" id="IPR002110">
    <property type="entry name" value="Ankyrin_rpt"/>
</dbReference>
<dbReference type="PROSITE" id="PS50297">
    <property type="entry name" value="ANK_REP_REGION"/>
    <property type="match status" value="2"/>
</dbReference>
<protein>
    <recommendedName>
        <fullName evidence="9">PH domain-containing protein</fullName>
    </recommendedName>
</protein>
<gene>
    <name evidence="10" type="ORF">FIBSPDRAFT_1037077</name>
</gene>
<evidence type="ECO:0000256" key="7">
    <source>
        <dbReference type="RuleBase" id="RU003844"/>
    </source>
</evidence>
<dbReference type="PROSITE" id="PS50003">
    <property type="entry name" value="PH_DOMAIN"/>
    <property type="match status" value="1"/>
</dbReference>
<dbReference type="Proteomes" id="UP000076532">
    <property type="component" value="Unassembled WGS sequence"/>
</dbReference>
<feature type="region of interest" description="Disordered" evidence="8">
    <location>
        <begin position="645"/>
        <end position="664"/>
    </location>
</feature>
<evidence type="ECO:0000313" key="10">
    <source>
        <dbReference type="EMBL" id="KZP31909.1"/>
    </source>
</evidence>
<keyword evidence="11" id="KW-1185">Reference proteome</keyword>
<dbReference type="GO" id="GO:0006887">
    <property type="term" value="P:exocytosis"/>
    <property type="evidence" value="ECO:0007669"/>
    <property type="project" value="TreeGrafter"/>
</dbReference>
<dbReference type="InterPro" id="IPR037239">
    <property type="entry name" value="OSBP_sf"/>
</dbReference>
<dbReference type="GO" id="GO:0005886">
    <property type="term" value="C:plasma membrane"/>
    <property type="evidence" value="ECO:0007669"/>
    <property type="project" value="TreeGrafter"/>
</dbReference>
<dbReference type="SMART" id="SM00233">
    <property type="entry name" value="PH"/>
    <property type="match status" value="1"/>
</dbReference>
<sequence>MSASNSAQSVKSLENNAAEPLYQVKLLSALRNGNPALIHPFLTEIGKDKRKSVDGDINTGAAALHLAVRCASADTVLLLLSHRAISPNGVHPSGSGTTPLHLAASLGRVDIVNILLEQPGIDDTLRDSQGLTCRDVAKGKDVIRAIDDSRSFLNASYCSLLRTYILTPVPAAPTTPLIALLESPRVRFVNLSYLDDASGRSLLHEAARRKDLRLIELAVRAGADVFVRNIKGKMAYDGLGKDDRVRVFLRQFANQDTTLIEPPSSEPPILKGYLNKYTNVARGYGTRWFVLNNGVLSYYRHQEDETVASRGSIAMKTATLKVPATGEKLRFEVQSAPSRGHQSSGVQKWYMKANHPVEASRWTQAIAKSIEHSKRDGALDPAEQARRASGESDSSAMTKGHAYRTSISTFSPRRQDSNFIGVGDSLSSLPAAGDDDRGSPAMQDNSPDGGDHSRDDSSVTESTGKVPPHDSTFDLQGNSTAAQMELTSQLLANISLPNNTPGRTQKYQGALKESFTAVHGMINEYIAMAKERDDWWRQRLQRELARQAVWEESLQTVVKEGEVLERELRMRSRKRGSRFFDVSEAGGSTLRNRTSLHPRQQASVPEEDYFPPHAAKSAQTPDSSQYVTVKTPTSAMGIVASPSVITPTPERRQPAMPSPGMRGDDYDADTAQDTDEEDEFFDAIESGTLPIDVHELLSSPLHSERKTSSMFLEPYVAYKQLREQLPIAAERPSTSLWSVLKHSIGKDLTKISFPVFFNEPTSMLQRMAEDMEFSECLDVAARESDAQRRIAFVAAFAMSNYSSTIGRIAKPFNPMLGETFEYMRFDKEYRYVSEQVSHHPPISACWAESPYWNYYGEVDAQNKFMGKSFEIRPTGVAHVDLHLPSDYGPDYPKATSKLAAAEGKVVEHYSWKKVTTNVSGFILGSPTIDHYGEMTITNHRTQDQCVLTFKPRGWRGKDAFEISGYVRDAEDNVTYEIAGRWNRQLIAKPVVAGYGSLNPDTPIDAATSPSSSPEYFLLWRNSEKPVAPFNLTPFAITLNDCPETLRPFISPTDCRLRPDQRAFEMGRWELANELKNEQEEKQRATRKAREEGTAGPHRPRWFAAETDGDTGERVWTPARVGDSLEYWLEREKVWKNGGGAWKDVDPIFVEPR</sequence>
<dbReference type="GO" id="GO:0034727">
    <property type="term" value="P:piecemeal microautophagy of the nucleus"/>
    <property type="evidence" value="ECO:0007669"/>
    <property type="project" value="TreeGrafter"/>
</dbReference>
<feature type="compositionally biased region" description="Basic and acidic residues" evidence="8">
    <location>
        <begin position="1075"/>
        <end position="1092"/>
    </location>
</feature>
<dbReference type="EMBL" id="KV417487">
    <property type="protein sequence ID" value="KZP31909.1"/>
    <property type="molecule type" value="Genomic_DNA"/>
</dbReference>
<evidence type="ECO:0000256" key="6">
    <source>
        <dbReference type="PROSITE-ProRule" id="PRU00023"/>
    </source>
</evidence>
<dbReference type="InterPro" id="IPR036770">
    <property type="entry name" value="Ankyrin_rpt-contain_sf"/>
</dbReference>
<keyword evidence="6" id="KW-0040">ANK repeat</keyword>
<dbReference type="GO" id="GO:0005635">
    <property type="term" value="C:nuclear envelope"/>
    <property type="evidence" value="ECO:0007669"/>
    <property type="project" value="TreeGrafter"/>
</dbReference>
<dbReference type="PANTHER" id="PTHR10972:SF205">
    <property type="entry name" value="OXYSTEROL-BINDING PROTEIN 1"/>
    <property type="match status" value="1"/>
</dbReference>
<reference evidence="10 11" key="1">
    <citation type="journal article" date="2016" name="Mol. Biol. Evol.">
        <title>Comparative Genomics of Early-Diverging Mushroom-Forming Fungi Provides Insights into the Origins of Lignocellulose Decay Capabilities.</title>
        <authorList>
            <person name="Nagy L.G."/>
            <person name="Riley R."/>
            <person name="Tritt A."/>
            <person name="Adam C."/>
            <person name="Daum C."/>
            <person name="Floudas D."/>
            <person name="Sun H."/>
            <person name="Yadav J.S."/>
            <person name="Pangilinan J."/>
            <person name="Larsson K.H."/>
            <person name="Matsuura K."/>
            <person name="Barry K."/>
            <person name="Labutti K."/>
            <person name="Kuo R."/>
            <person name="Ohm R.A."/>
            <person name="Bhattacharya S.S."/>
            <person name="Shirouzu T."/>
            <person name="Yoshinaga Y."/>
            <person name="Martin F.M."/>
            <person name="Grigoriev I.V."/>
            <person name="Hibbett D.S."/>
        </authorList>
    </citation>
    <scope>NUCLEOTIDE SEQUENCE [LARGE SCALE GENOMIC DNA]</scope>
    <source>
        <strain evidence="10 11">CBS 109695</strain>
    </source>
</reference>
<feature type="region of interest" description="Disordered" evidence="8">
    <location>
        <begin position="1075"/>
        <end position="1104"/>
    </location>
</feature>
<comment type="similarity">
    <text evidence="1 7">Belongs to the OSBP family.</text>
</comment>